<dbReference type="EMBL" id="MEAU01000011">
    <property type="protein sequence ID" value="OJA48775.1"/>
    <property type="molecule type" value="Genomic_DNA"/>
</dbReference>
<protein>
    <recommendedName>
        <fullName evidence="1">Sulfotransferase domain-containing protein</fullName>
    </recommendedName>
</protein>
<organism evidence="2 3">
    <name type="scientific">Burkholderia ubonensis</name>
    <dbReference type="NCBI Taxonomy" id="101571"/>
    <lineage>
        <taxon>Bacteria</taxon>
        <taxon>Pseudomonadati</taxon>
        <taxon>Pseudomonadota</taxon>
        <taxon>Betaproteobacteria</taxon>
        <taxon>Burkholderiales</taxon>
        <taxon>Burkholderiaceae</taxon>
        <taxon>Burkholderia</taxon>
        <taxon>Burkholderia cepacia complex</taxon>
    </lineage>
</organism>
<dbReference type="InterPro" id="IPR027417">
    <property type="entry name" value="P-loop_NTPase"/>
</dbReference>
<reference evidence="3" key="1">
    <citation type="submission" date="2016-08" db="EMBL/GenBank/DDBJ databases">
        <title>Population biology and virulence potential of Burkholderia ubonensis.</title>
        <authorList>
            <person name="Price E.P."/>
            <person name="Currie B.J."/>
            <person name="Wagner D.M."/>
        </authorList>
    </citation>
    <scope>NUCLEOTIDE SEQUENCE [LARGE SCALE GENOMIC DNA]</scope>
    <source>
        <strain evidence="3">MSMB0103</strain>
    </source>
</reference>
<dbReference type="SUPFAM" id="SSF52540">
    <property type="entry name" value="P-loop containing nucleoside triphosphate hydrolases"/>
    <property type="match status" value="1"/>
</dbReference>
<dbReference type="Pfam" id="PF00685">
    <property type="entry name" value="Sulfotransfer_1"/>
    <property type="match status" value="1"/>
</dbReference>
<dbReference type="Gene3D" id="3.40.50.300">
    <property type="entry name" value="P-loop containing nucleotide triphosphate hydrolases"/>
    <property type="match status" value="1"/>
</dbReference>
<comment type="caution">
    <text evidence="2">The sequence shown here is derived from an EMBL/GenBank/DDBJ whole genome shotgun (WGS) entry which is preliminary data.</text>
</comment>
<feature type="domain" description="Sulfotransferase" evidence="1">
    <location>
        <begin position="105"/>
        <end position="234"/>
    </location>
</feature>
<name>A0ABD6Q6L8_9BURK</name>
<evidence type="ECO:0000259" key="1">
    <source>
        <dbReference type="Pfam" id="PF00685"/>
    </source>
</evidence>
<evidence type="ECO:0000313" key="2">
    <source>
        <dbReference type="EMBL" id="OJA48775.1"/>
    </source>
</evidence>
<sequence length="345" mass="38835">MNLSRTVFSFGSPCNGQYGHLVLRDSGEIYGYSHPNEHRWSLADGELRLHSIDGNVTSRFRSDDESGAWLGCVDKKKWPLYLVPAVRLEANMPTPDSAPSFPSYFVNSIPKSGTYFVEAALQEMGVKSQRLHLSGRDTIHDYRGHAEEQIHVNPDAVYLQCPIELVTALLREEQVVGHVEHQSTVDRIREQNVTVLSVVRDLRNVLVSLFRFKTTKVAPNGTLDEYWRSLNGAEQIIGFLLYYADRDIAHIRTMAEMMAADRDSIMLQYEALSTGTLTADAATRLNERHPGSAERLCESLKNQCGRRNPTFSGKASDWRSVWNDDLERFFNATGLAALNHALGYA</sequence>
<accession>A0ABD6Q6L8</accession>
<proteinExistence type="predicted"/>
<dbReference type="RefSeq" id="WP_059802446.1">
    <property type="nucleotide sequence ID" value="NZ_LOYM01000040.1"/>
</dbReference>
<dbReference type="InterPro" id="IPR000863">
    <property type="entry name" value="Sulfotransferase_dom"/>
</dbReference>
<dbReference type="AlphaFoldDB" id="A0ABD6Q6L8"/>
<dbReference type="Proteomes" id="UP000183667">
    <property type="component" value="Unassembled WGS sequence"/>
</dbReference>
<gene>
    <name evidence="2" type="ORF">BGV66_09000</name>
</gene>
<evidence type="ECO:0000313" key="3">
    <source>
        <dbReference type="Proteomes" id="UP000183667"/>
    </source>
</evidence>